<dbReference type="Proteomes" id="UP001165960">
    <property type="component" value="Unassembled WGS sequence"/>
</dbReference>
<dbReference type="EMBL" id="QTSX02000927">
    <property type="protein sequence ID" value="KAJ9083821.1"/>
    <property type="molecule type" value="Genomic_DNA"/>
</dbReference>
<accession>A0ACC2UAZ8</accession>
<evidence type="ECO:0000313" key="1">
    <source>
        <dbReference type="EMBL" id="KAJ9083821.1"/>
    </source>
</evidence>
<sequence>MEPPVTPKPMPASAAELPLDHTNKLFGIIYITLTGVINTIVPAAGPWLWLGKSISYLIKLAPILWWALPTQSATCQFPDASKPASQGWFPDNDVPICGLDTNNLSSNAYTMTESQSLASKTVVEASKAMHHKARAAPKAAKIPVGSDILVFNHSVAQSMSKKFLPKWSSPYCVIGPASSGNYYLADQDGQKLNYVINGNQLKLFHCPNEEGENVV</sequence>
<protein>
    <submittedName>
        <fullName evidence="1">Uncharacterized protein</fullName>
    </submittedName>
</protein>
<reference evidence="1" key="1">
    <citation type="submission" date="2022-04" db="EMBL/GenBank/DDBJ databases">
        <title>Genome of the entomopathogenic fungus Entomophthora muscae.</title>
        <authorList>
            <person name="Elya C."/>
            <person name="Lovett B.R."/>
            <person name="Lee E."/>
            <person name="Macias A.M."/>
            <person name="Hajek A.E."/>
            <person name="De Bivort B.L."/>
            <person name="Kasson M.T."/>
            <person name="De Fine Licht H.H."/>
            <person name="Stajich J.E."/>
        </authorList>
    </citation>
    <scope>NUCLEOTIDE SEQUENCE</scope>
    <source>
        <strain evidence="1">Berkeley</strain>
    </source>
</reference>
<proteinExistence type="predicted"/>
<gene>
    <name evidence="1" type="ORF">DSO57_1030895</name>
</gene>
<keyword evidence="2" id="KW-1185">Reference proteome</keyword>
<comment type="caution">
    <text evidence="1">The sequence shown here is derived from an EMBL/GenBank/DDBJ whole genome shotgun (WGS) entry which is preliminary data.</text>
</comment>
<evidence type="ECO:0000313" key="2">
    <source>
        <dbReference type="Proteomes" id="UP001165960"/>
    </source>
</evidence>
<name>A0ACC2UAZ8_9FUNG</name>
<organism evidence="1 2">
    <name type="scientific">Entomophthora muscae</name>
    <dbReference type="NCBI Taxonomy" id="34485"/>
    <lineage>
        <taxon>Eukaryota</taxon>
        <taxon>Fungi</taxon>
        <taxon>Fungi incertae sedis</taxon>
        <taxon>Zoopagomycota</taxon>
        <taxon>Entomophthoromycotina</taxon>
        <taxon>Entomophthoromycetes</taxon>
        <taxon>Entomophthorales</taxon>
        <taxon>Entomophthoraceae</taxon>
        <taxon>Entomophthora</taxon>
    </lineage>
</organism>